<dbReference type="EMBL" id="JABFUC010000031">
    <property type="protein sequence ID" value="MCG6659906.1"/>
    <property type="molecule type" value="Genomic_DNA"/>
</dbReference>
<comment type="caution">
    <text evidence="1">The sequence shown here is derived from an EMBL/GenBank/DDBJ whole genome shotgun (WGS) entry which is preliminary data.</text>
</comment>
<sequence>MSGNADQPTPVEQTLLTWFHRHATAEQKQALRAKVIRNAIARQKRVLEEAQKKPGA</sequence>
<reference evidence="1 2" key="1">
    <citation type="submission" date="2020-05" db="EMBL/GenBank/DDBJ databases">
        <title>Comparative genomic analysis of denitrifying bacteria from Halomonas genus.</title>
        <authorList>
            <person name="Wang L."/>
            <person name="Shao Z."/>
        </authorList>
    </citation>
    <scope>NUCLEOTIDE SEQUENCE [LARGE SCALE GENOMIC DNA]</scope>
    <source>
        <strain evidence="1 2">A4</strain>
    </source>
</reference>
<dbReference type="RefSeq" id="WP_238979176.1">
    <property type="nucleotide sequence ID" value="NZ_JABFUC010000031.1"/>
</dbReference>
<name>A0ABS9PE19_9GAMM</name>
<gene>
    <name evidence="1" type="ORF">HOP52_19380</name>
</gene>
<accession>A0ABS9PE19</accession>
<evidence type="ECO:0000313" key="1">
    <source>
        <dbReference type="EMBL" id="MCG6659906.1"/>
    </source>
</evidence>
<proteinExistence type="predicted"/>
<dbReference type="Proteomes" id="UP000814385">
    <property type="component" value="Unassembled WGS sequence"/>
</dbReference>
<evidence type="ECO:0000313" key="2">
    <source>
        <dbReference type="Proteomes" id="UP000814385"/>
    </source>
</evidence>
<keyword evidence="2" id="KW-1185">Reference proteome</keyword>
<protein>
    <submittedName>
        <fullName evidence="1">Uncharacterized protein</fullName>
    </submittedName>
</protein>
<organism evidence="1 2">
    <name type="scientific">Billgrantia campisalis</name>
    <dbReference type="NCBI Taxonomy" id="74661"/>
    <lineage>
        <taxon>Bacteria</taxon>
        <taxon>Pseudomonadati</taxon>
        <taxon>Pseudomonadota</taxon>
        <taxon>Gammaproteobacteria</taxon>
        <taxon>Oceanospirillales</taxon>
        <taxon>Halomonadaceae</taxon>
        <taxon>Billgrantia</taxon>
    </lineage>
</organism>